<gene>
    <name evidence="1" type="ORF">EHYA_04728</name>
</gene>
<organism evidence="1 2">
    <name type="scientific">Embleya hyalina</name>
    <dbReference type="NCBI Taxonomy" id="516124"/>
    <lineage>
        <taxon>Bacteria</taxon>
        <taxon>Bacillati</taxon>
        <taxon>Actinomycetota</taxon>
        <taxon>Actinomycetes</taxon>
        <taxon>Kitasatosporales</taxon>
        <taxon>Streptomycetaceae</taxon>
        <taxon>Embleya</taxon>
    </lineage>
</organism>
<evidence type="ECO:0000313" key="1">
    <source>
        <dbReference type="EMBL" id="GCD97041.1"/>
    </source>
</evidence>
<proteinExistence type="predicted"/>
<accession>A0A401YR24</accession>
<keyword evidence="2" id="KW-1185">Reference proteome</keyword>
<name>A0A401YR24_9ACTN</name>
<comment type="caution">
    <text evidence="1">The sequence shown here is derived from an EMBL/GenBank/DDBJ whole genome shotgun (WGS) entry which is preliminary data.</text>
</comment>
<reference evidence="1 2" key="1">
    <citation type="submission" date="2018-12" db="EMBL/GenBank/DDBJ databases">
        <title>Draft genome sequence of Embleya hyalina NBRC 13850T.</title>
        <authorList>
            <person name="Komaki H."/>
            <person name="Hosoyama A."/>
            <person name="Kimura A."/>
            <person name="Ichikawa N."/>
            <person name="Tamura T."/>
        </authorList>
    </citation>
    <scope>NUCLEOTIDE SEQUENCE [LARGE SCALE GENOMIC DNA]</scope>
    <source>
        <strain evidence="1 2">NBRC 13850</strain>
    </source>
</reference>
<protein>
    <submittedName>
        <fullName evidence="1">Uncharacterized protein</fullName>
    </submittedName>
</protein>
<dbReference type="Proteomes" id="UP000286931">
    <property type="component" value="Unassembled WGS sequence"/>
</dbReference>
<dbReference type="EMBL" id="BIFH01000022">
    <property type="protein sequence ID" value="GCD97041.1"/>
    <property type="molecule type" value="Genomic_DNA"/>
</dbReference>
<evidence type="ECO:0000313" key="2">
    <source>
        <dbReference type="Proteomes" id="UP000286931"/>
    </source>
</evidence>
<sequence length="245" mass="24789">MGDGFLEGGGEFDLAAGVLADVVAGQGARGHGFGTPVHSGLLGGVWCRGGFDCGWFADGRILRAGGELTCGGGDMAVVKYTGLVNKKAVAVLQPGEAAVFAVLVKPRGVVGKAFLSGLLSGVGDVVPAGAVSAAAEAAAERAGKTSVSAPAGSHAGRFPAAEDVIMAVTDRRTLVFRQTFGIMSPNLELASAYAPDQLVTLRIGGGTATKKLFLVFSDDSGVRMDVPRGQGDLGNLVDAFNALRR</sequence>
<dbReference type="AlphaFoldDB" id="A0A401YR24"/>